<keyword evidence="1" id="KW-0238">DNA-binding</keyword>
<evidence type="ECO:0000313" key="4">
    <source>
        <dbReference type="EMBL" id="KAL1504750.1"/>
    </source>
</evidence>
<feature type="region of interest" description="Disordered" evidence="2">
    <location>
        <begin position="490"/>
        <end position="509"/>
    </location>
</feature>
<feature type="region of interest" description="Disordered" evidence="2">
    <location>
        <begin position="963"/>
        <end position="992"/>
    </location>
</feature>
<accession>A0AB34IRS6</accession>
<dbReference type="AlphaFoldDB" id="A0AB34IRS6"/>
<evidence type="ECO:0000256" key="2">
    <source>
        <dbReference type="SAM" id="MobiDB-lite"/>
    </source>
</evidence>
<protein>
    <recommendedName>
        <fullName evidence="3">Cas12f1-like TNB domain-containing protein</fullName>
    </recommendedName>
</protein>
<feature type="compositionally biased region" description="Basic residues" evidence="2">
    <location>
        <begin position="811"/>
        <end position="827"/>
    </location>
</feature>
<gene>
    <name evidence="4" type="ORF">AB1Y20_008527</name>
</gene>
<dbReference type="GO" id="GO:0003677">
    <property type="term" value="F:DNA binding"/>
    <property type="evidence" value="ECO:0007669"/>
    <property type="project" value="UniProtKB-KW"/>
</dbReference>
<proteinExistence type="predicted"/>
<feature type="domain" description="Cas12f1-like TNB" evidence="3">
    <location>
        <begin position="120"/>
        <end position="198"/>
    </location>
</feature>
<dbReference type="Pfam" id="PF07282">
    <property type="entry name" value="Cas12f1-like_TNB"/>
    <property type="match status" value="2"/>
</dbReference>
<evidence type="ECO:0000259" key="3">
    <source>
        <dbReference type="Pfam" id="PF07282"/>
    </source>
</evidence>
<feature type="compositionally biased region" description="Basic residues" evidence="2">
    <location>
        <begin position="982"/>
        <end position="992"/>
    </location>
</feature>
<sequence length="1266" mass="143976">MDAERPSLVSAIEMELSSHNSRSCYADVFARYVRRRGDEAQQFYAREIYRERARSRKIRKQQGLAHFVERIWAMREDGKQIMLAHGAWGTVAGRPGTACNKGRPPCPGVMLMRELAKYFPVVLVPERNTSKTCSYCGFVGCKSVSEVDATLREEKMGAATSPQEVYRASRCELRSLRRCHNASCRKVLNRDRNAAVNIGRRLHDYLLPDDEAARDGAGCAEPRKLECAEHEARLHDDSRVQEFMLRNIHPSGKRRVARRIREWVAADAMATTVVSARLDRYVRRAEHVTALREACTRTDEAVRLGWSLVQLHLLTVLNRRKHLGVAPWQQNEDGTVVALKPADDAADAVRLPHMDAGWFKHALQAVTTSSRDLGGGAFAELCATRDRYMVSHDFEDYGTSPNQMVPMDIDSGAEHPAPPASCFTPPSRSRLDQVLMLQAISMKTCFEVNIVEHFHKRVERYVWFTFRPKDEVRVHTHMGETVAVRRPPCDEVRSNSLSSEEQKHATKRHKLDMKRIKRDLMAAPGEPLECCRDDDDDHLRLHQYQAWVMFTREMWMMDSDAHVGLESVRQRFDKDPWPFIRATHAIATVFEGCAVESSFAVCPQRRQQRTSFATFDTTALKNVLQLDKNPRDELLRRKTRARKRSMKRRAKIQSMCYTEGRKDGWNPLTERGTPIQVHEFRSKKHLEAAKARVDPLLAAFPSAETAVIRMQAAYRQFLAARRVEYVRFLAGQVAILPPQKLRRCLWKVIMWLRIHAALVRSLPLLGAKQEQCDDLFDTSAISIPAHSKPTGTISTDGVSVRIMVKRVADLHRRRAPKPPKPASRKRKKGDDGEPKPPPRPLFSARDAANVVQCAPARGQPGIGHIQKGVWTIDEFRDSLHQYDADTRRMVMESMQILGVDPGKEELAVVANIGEDGAHVRNHGELCGPCEQPWHSQNAGKYIHHDDCALGSNRRWQKSRKKKLKSHHGAAHGGVHTRDGIRRRGRPGKKKKIKTPLAWTRYTARQRRSEMKLSDHRRAMDEERPAAVSTIEAALASHNSRSCYADVFARYVRRRGDEAQQFYAREVYRERAWSRKIRKQQGLAHFVERIWAMCEDGKQIVLAHGAWGTGAGRPGTACNKGRPPCPGVMLMRELAKYFPVVLVPERNTSKTCSHCGFVGCTSVSEVDATLREQKMGAATSPQEVYRASRFELRSLRRCHNASCRKVLNRDRNAAVNIGRRLHDYLLLDDEAARDGPVVDTHMDDIDRELEYLDFQAHDSSQSNLGVL</sequence>
<name>A0AB34IRS6_PRYPA</name>
<dbReference type="Proteomes" id="UP001515480">
    <property type="component" value="Unassembled WGS sequence"/>
</dbReference>
<dbReference type="InterPro" id="IPR010095">
    <property type="entry name" value="Cas12f1-like_TNB"/>
</dbReference>
<feature type="region of interest" description="Disordered" evidence="2">
    <location>
        <begin position="810"/>
        <end position="845"/>
    </location>
</feature>
<organism evidence="4 5">
    <name type="scientific">Prymnesium parvum</name>
    <name type="common">Toxic golden alga</name>
    <dbReference type="NCBI Taxonomy" id="97485"/>
    <lineage>
        <taxon>Eukaryota</taxon>
        <taxon>Haptista</taxon>
        <taxon>Haptophyta</taxon>
        <taxon>Prymnesiophyceae</taxon>
        <taxon>Prymnesiales</taxon>
        <taxon>Prymnesiaceae</taxon>
        <taxon>Prymnesium</taxon>
    </lineage>
</organism>
<dbReference type="EMBL" id="JBGBPQ010000019">
    <property type="protein sequence ID" value="KAL1504750.1"/>
    <property type="molecule type" value="Genomic_DNA"/>
</dbReference>
<keyword evidence="5" id="KW-1185">Reference proteome</keyword>
<evidence type="ECO:0000313" key="5">
    <source>
        <dbReference type="Proteomes" id="UP001515480"/>
    </source>
</evidence>
<comment type="caution">
    <text evidence="4">The sequence shown here is derived from an EMBL/GenBank/DDBJ whole genome shotgun (WGS) entry which is preliminary data.</text>
</comment>
<feature type="domain" description="Cas12f1-like TNB" evidence="3">
    <location>
        <begin position="1138"/>
        <end position="1216"/>
    </location>
</feature>
<evidence type="ECO:0000256" key="1">
    <source>
        <dbReference type="ARBA" id="ARBA00023125"/>
    </source>
</evidence>
<reference evidence="4 5" key="1">
    <citation type="journal article" date="2024" name="Science">
        <title>Giant polyketide synthase enzymes in the biosynthesis of giant marine polyether toxins.</title>
        <authorList>
            <person name="Fallon T.R."/>
            <person name="Shende V.V."/>
            <person name="Wierzbicki I.H."/>
            <person name="Pendleton A.L."/>
            <person name="Watervoot N.F."/>
            <person name="Auber R.P."/>
            <person name="Gonzalez D.J."/>
            <person name="Wisecaver J.H."/>
            <person name="Moore B.S."/>
        </authorList>
    </citation>
    <scope>NUCLEOTIDE SEQUENCE [LARGE SCALE GENOMIC DNA]</scope>
    <source>
        <strain evidence="4 5">12B1</strain>
    </source>
</reference>